<dbReference type="Proteomes" id="UP001222087">
    <property type="component" value="Chromosome"/>
</dbReference>
<feature type="domain" description="Beta-lactamase-related" evidence="2">
    <location>
        <begin position="32"/>
        <end position="342"/>
    </location>
</feature>
<evidence type="ECO:0000313" key="3">
    <source>
        <dbReference type="EMBL" id="WED43286.1"/>
    </source>
</evidence>
<name>A0ABY8ASV0_9GAMM</name>
<reference evidence="3 4" key="1">
    <citation type="submission" date="2023-02" db="EMBL/GenBank/DDBJ databases">
        <title>Genome Sequence of L. cardiaca H63T.</title>
        <authorList>
            <person name="Lopez A.E."/>
            <person name="Cianciotto N.P."/>
        </authorList>
    </citation>
    <scope>NUCLEOTIDE SEQUENCE [LARGE SCALE GENOMIC DNA]</scope>
    <source>
        <strain evidence="3 4">H63</strain>
    </source>
</reference>
<feature type="signal peptide" evidence="1">
    <location>
        <begin position="1"/>
        <end position="25"/>
    </location>
</feature>
<evidence type="ECO:0000259" key="2">
    <source>
        <dbReference type="Pfam" id="PF00144"/>
    </source>
</evidence>
<dbReference type="InterPro" id="IPR001466">
    <property type="entry name" value="Beta-lactam-related"/>
</dbReference>
<dbReference type="RefSeq" id="WP_275089099.1">
    <property type="nucleotide sequence ID" value="NZ_CP119078.1"/>
</dbReference>
<sequence>MLSIRPFLLFLTTLFSLLFGSASFASEPHEQVDSFINKEMKEQQIPGLGVLVIEDGKIIKNQGYGFSNLELTTPVTPDTVFQLASASKHFTAFAILTLVDSGKITSLDDPLDKYLGESIPSDWKQITIRQLLSHTSGIPGFPADFNNQQDYTEAQLLDFIAKQKLLFKPGEDWMYSNGGYVLLGIIIHKVSGKFYGDYLQEVAFKPLGMASTRINNVAEIIPNRAAGYEMIDNKLQNQSWVAPSLNTTADGSVLTTLNDMAKWNDALDKQKILSKAMYQAWWTPIKLKNGRNFPYSFGWIIGNVNDHRHIEHAGQWQGFRTQISRFPDDNFTVVVLMNSNHIDPVFIAQEVTRIYKPALAAPLHKPVKLDQALLARYAGTYKNSLLPTEIKIQATKNNHLLFNNMIFIPYTETSFFTPNSVMTLTFEVDQNQKVSALTQHIQGDVKLVYKRI</sequence>
<dbReference type="EMBL" id="CP119078">
    <property type="protein sequence ID" value="WED43286.1"/>
    <property type="molecule type" value="Genomic_DNA"/>
</dbReference>
<proteinExistence type="predicted"/>
<dbReference type="InterPro" id="IPR012338">
    <property type="entry name" value="Beta-lactam/transpept-like"/>
</dbReference>
<organism evidence="3 4">
    <name type="scientific">Legionella cardiaca</name>
    <dbReference type="NCBI Taxonomy" id="1071983"/>
    <lineage>
        <taxon>Bacteria</taxon>
        <taxon>Pseudomonadati</taxon>
        <taxon>Pseudomonadota</taxon>
        <taxon>Gammaproteobacteria</taxon>
        <taxon>Legionellales</taxon>
        <taxon>Legionellaceae</taxon>
        <taxon>Legionella</taxon>
    </lineage>
</organism>
<evidence type="ECO:0000256" key="1">
    <source>
        <dbReference type="SAM" id="SignalP"/>
    </source>
</evidence>
<gene>
    <name evidence="3" type="ORF">PXX05_00480</name>
</gene>
<keyword evidence="1" id="KW-0732">Signal</keyword>
<keyword evidence="3" id="KW-0378">Hydrolase</keyword>
<dbReference type="PANTHER" id="PTHR46825">
    <property type="entry name" value="D-ALANYL-D-ALANINE-CARBOXYPEPTIDASE/ENDOPEPTIDASE AMPH"/>
    <property type="match status" value="1"/>
</dbReference>
<dbReference type="InterPro" id="IPR050491">
    <property type="entry name" value="AmpC-like"/>
</dbReference>
<dbReference type="SUPFAM" id="SSF56601">
    <property type="entry name" value="beta-lactamase/transpeptidase-like"/>
    <property type="match status" value="1"/>
</dbReference>
<dbReference type="PANTHER" id="PTHR46825:SF9">
    <property type="entry name" value="BETA-LACTAMASE-RELATED DOMAIN-CONTAINING PROTEIN"/>
    <property type="match status" value="1"/>
</dbReference>
<dbReference type="Gene3D" id="3.40.710.10">
    <property type="entry name" value="DD-peptidase/beta-lactamase superfamily"/>
    <property type="match status" value="1"/>
</dbReference>
<evidence type="ECO:0000313" key="4">
    <source>
        <dbReference type="Proteomes" id="UP001222087"/>
    </source>
</evidence>
<protein>
    <submittedName>
        <fullName evidence="3">Serine hydrolase</fullName>
    </submittedName>
</protein>
<dbReference type="GO" id="GO:0016787">
    <property type="term" value="F:hydrolase activity"/>
    <property type="evidence" value="ECO:0007669"/>
    <property type="project" value="UniProtKB-KW"/>
</dbReference>
<accession>A0ABY8ASV0</accession>
<keyword evidence="4" id="KW-1185">Reference proteome</keyword>
<feature type="chain" id="PRO_5046173070" evidence="1">
    <location>
        <begin position="26"/>
        <end position="452"/>
    </location>
</feature>
<dbReference type="Pfam" id="PF00144">
    <property type="entry name" value="Beta-lactamase"/>
    <property type="match status" value="1"/>
</dbReference>